<comment type="similarity">
    <text evidence="6">Belongs to the mitochondrion-specific ribosomal protein mL54 family.</text>
</comment>
<dbReference type="GO" id="GO:0005762">
    <property type="term" value="C:mitochondrial large ribosomal subunit"/>
    <property type="evidence" value="ECO:0007669"/>
    <property type="project" value="TreeGrafter"/>
</dbReference>
<accession>A0A137P113</accession>
<dbReference type="InterPro" id="IPR013870">
    <property type="entry name" value="Ribosomal_mL54"/>
</dbReference>
<protein>
    <recommendedName>
        <fullName evidence="7">Large ribosomal subunit protein mL54</fullName>
    </recommendedName>
</protein>
<keyword evidence="3" id="KW-0689">Ribosomal protein</keyword>
<dbReference type="STRING" id="796925.A0A137P113"/>
<evidence type="ECO:0000256" key="7">
    <source>
        <dbReference type="ARBA" id="ARBA00035179"/>
    </source>
</evidence>
<dbReference type="PANTHER" id="PTHR28595">
    <property type="entry name" value="39S RIBOSOMAL PROTEIN L54, MITOCHONDRIAL"/>
    <property type="match status" value="1"/>
</dbReference>
<keyword evidence="2" id="KW-0809">Transit peptide</keyword>
<evidence type="ECO:0000313" key="8">
    <source>
        <dbReference type="EMBL" id="KXN68756.1"/>
    </source>
</evidence>
<dbReference type="Proteomes" id="UP000070444">
    <property type="component" value="Unassembled WGS sequence"/>
</dbReference>
<evidence type="ECO:0000256" key="1">
    <source>
        <dbReference type="ARBA" id="ARBA00004173"/>
    </source>
</evidence>
<dbReference type="Pfam" id="PF08561">
    <property type="entry name" value="Ribosomal_L37"/>
    <property type="match status" value="1"/>
</dbReference>
<reference evidence="8 9" key="1">
    <citation type="journal article" date="2015" name="Genome Biol. Evol.">
        <title>Phylogenomic analyses indicate that early fungi evolved digesting cell walls of algal ancestors of land plants.</title>
        <authorList>
            <person name="Chang Y."/>
            <person name="Wang S."/>
            <person name="Sekimoto S."/>
            <person name="Aerts A.L."/>
            <person name="Choi C."/>
            <person name="Clum A."/>
            <person name="LaButti K.M."/>
            <person name="Lindquist E.A."/>
            <person name="Yee Ngan C."/>
            <person name="Ohm R.A."/>
            <person name="Salamov A.A."/>
            <person name="Grigoriev I.V."/>
            <person name="Spatafora J.W."/>
            <person name="Berbee M.L."/>
        </authorList>
    </citation>
    <scope>NUCLEOTIDE SEQUENCE [LARGE SCALE GENOMIC DNA]</scope>
    <source>
        <strain evidence="8 9">NRRL 28638</strain>
    </source>
</reference>
<sequence>MLVRIIRNNQLSKLNRINFRFYSDKVEVKTYPASSCAEGTKLKGINYLKTQQDPIAKADTEYPSWLWTLLEPKEATDVLSRDFQRNANKKRIKGSNFLKQK</sequence>
<keyword evidence="9" id="KW-1185">Reference proteome</keyword>
<dbReference type="PANTHER" id="PTHR28595:SF1">
    <property type="entry name" value="LARGE RIBOSOMAL SUBUNIT PROTEIN ML54"/>
    <property type="match status" value="1"/>
</dbReference>
<comment type="subcellular location">
    <subcellularLocation>
        <location evidence="1">Mitochondrion</location>
    </subcellularLocation>
</comment>
<dbReference type="OrthoDB" id="10252718at2759"/>
<dbReference type="OMA" id="FMKWRRK"/>
<keyword evidence="4" id="KW-0496">Mitochondrion</keyword>
<dbReference type="AlphaFoldDB" id="A0A137P113"/>
<name>A0A137P113_CONC2</name>
<dbReference type="GO" id="GO:0003735">
    <property type="term" value="F:structural constituent of ribosome"/>
    <property type="evidence" value="ECO:0007669"/>
    <property type="project" value="TreeGrafter"/>
</dbReference>
<proteinExistence type="inferred from homology"/>
<evidence type="ECO:0000256" key="6">
    <source>
        <dbReference type="ARBA" id="ARBA00033752"/>
    </source>
</evidence>
<evidence type="ECO:0000256" key="4">
    <source>
        <dbReference type="ARBA" id="ARBA00023128"/>
    </source>
</evidence>
<evidence type="ECO:0000256" key="3">
    <source>
        <dbReference type="ARBA" id="ARBA00022980"/>
    </source>
</evidence>
<keyword evidence="5" id="KW-0687">Ribonucleoprotein</keyword>
<gene>
    <name evidence="8" type="ORF">CONCODRAFT_103362</name>
</gene>
<dbReference type="EMBL" id="KQ964562">
    <property type="protein sequence ID" value="KXN68756.1"/>
    <property type="molecule type" value="Genomic_DNA"/>
</dbReference>
<evidence type="ECO:0000256" key="2">
    <source>
        <dbReference type="ARBA" id="ARBA00022946"/>
    </source>
</evidence>
<evidence type="ECO:0000256" key="5">
    <source>
        <dbReference type="ARBA" id="ARBA00023274"/>
    </source>
</evidence>
<evidence type="ECO:0000313" key="9">
    <source>
        <dbReference type="Proteomes" id="UP000070444"/>
    </source>
</evidence>
<organism evidence="8 9">
    <name type="scientific">Conidiobolus coronatus (strain ATCC 28846 / CBS 209.66 / NRRL 28638)</name>
    <name type="common">Delacroixia coronata</name>
    <dbReference type="NCBI Taxonomy" id="796925"/>
    <lineage>
        <taxon>Eukaryota</taxon>
        <taxon>Fungi</taxon>
        <taxon>Fungi incertae sedis</taxon>
        <taxon>Zoopagomycota</taxon>
        <taxon>Entomophthoromycotina</taxon>
        <taxon>Entomophthoromycetes</taxon>
        <taxon>Entomophthorales</taxon>
        <taxon>Ancylistaceae</taxon>
        <taxon>Conidiobolus</taxon>
    </lineage>
</organism>